<dbReference type="Pfam" id="PF00117">
    <property type="entry name" value="GATase"/>
    <property type="match status" value="1"/>
</dbReference>
<feature type="binding site" evidence="11">
    <location>
        <position position="225"/>
    </location>
    <ligand>
        <name>UTP</name>
        <dbReference type="ChEBI" id="CHEBI:46398"/>
    </ligand>
</feature>
<feature type="active site" evidence="11">
    <location>
        <position position="513"/>
    </location>
</feature>
<dbReference type="InterPro" id="IPR033828">
    <property type="entry name" value="GATase1_CTP_Synthase"/>
</dbReference>
<feature type="binding site" evidence="11">
    <location>
        <position position="55"/>
    </location>
    <ligand>
        <name>L-glutamine</name>
        <dbReference type="ChEBI" id="CHEBI:58359"/>
    </ligand>
</feature>
<keyword evidence="5 11" id="KW-0547">Nucleotide-binding</keyword>
<feature type="active site" description="Nucleophile; for glutamine hydrolysis" evidence="11">
    <location>
        <position position="387"/>
    </location>
</feature>
<protein>
    <recommendedName>
        <fullName evidence="11">CTP synthase</fullName>
        <ecNumber evidence="11">6.3.4.2</ecNumber>
    </recommendedName>
    <alternativeName>
        <fullName evidence="11">Cytidine 5'-triphosphate synthase</fullName>
    </alternativeName>
    <alternativeName>
        <fullName evidence="11">Cytidine triphosphate synthetase</fullName>
        <shortName evidence="11">CTP synthetase</shortName>
        <shortName evidence="11">CTPS</shortName>
    </alternativeName>
    <alternativeName>
        <fullName evidence="11">UTP--ammonia ligase</fullName>
    </alternativeName>
</protein>
<feature type="active site" evidence="11">
    <location>
        <position position="515"/>
    </location>
</feature>
<dbReference type="InterPro" id="IPR004468">
    <property type="entry name" value="CTP_synthase"/>
</dbReference>
<comment type="function">
    <text evidence="11">Catalyzes the ATP-dependent amination of UTP to CTP with either L-glutamine or ammonia as the source of nitrogen. Regulates intracellular CTP levels through interactions with the four ribonucleotide triphosphates.</text>
</comment>
<feature type="binding site" evidence="11">
    <location>
        <position position="360"/>
    </location>
    <ligand>
        <name>L-glutamine</name>
        <dbReference type="ChEBI" id="CHEBI:58359"/>
    </ligand>
</feature>
<dbReference type="GO" id="GO:0097268">
    <property type="term" value="C:cytoophidium"/>
    <property type="evidence" value="ECO:0007669"/>
    <property type="project" value="UniProtKB-ARBA"/>
</dbReference>
<comment type="subunit">
    <text evidence="11">Homotetramer.</text>
</comment>
<evidence type="ECO:0000256" key="5">
    <source>
        <dbReference type="ARBA" id="ARBA00022741"/>
    </source>
</evidence>
<keyword evidence="4 11" id="KW-0479">Metal-binding</keyword>
<feature type="binding site" evidence="11">
    <location>
        <begin position="15"/>
        <end position="20"/>
    </location>
    <ligand>
        <name>ATP</name>
        <dbReference type="ChEBI" id="CHEBI:30616"/>
    </ligand>
</feature>
<keyword evidence="6 11" id="KW-0067">ATP-binding</keyword>
<evidence type="ECO:0000256" key="11">
    <source>
        <dbReference type="HAMAP-Rule" id="MF_01227"/>
    </source>
</evidence>
<name>A0A7V2B1X1_RHOMR</name>
<reference evidence="15" key="1">
    <citation type="journal article" date="2020" name="mSystems">
        <title>Genome- and Community-Level Interaction Insights into Carbon Utilization and Element Cycling Functions of Hydrothermarchaeota in Hydrothermal Sediment.</title>
        <authorList>
            <person name="Zhou Z."/>
            <person name="Liu Y."/>
            <person name="Xu W."/>
            <person name="Pan J."/>
            <person name="Luo Z.H."/>
            <person name="Li M."/>
        </authorList>
    </citation>
    <scope>NUCLEOTIDE SEQUENCE [LARGE SCALE GENOMIC DNA]</scope>
    <source>
        <strain evidence="15">SpSt-143</strain>
    </source>
</reference>
<dbReference type="PANTHER" id="PTHR11550:SF0">
    <property type="entry name" value="CTP SYNTHASE-RELATED"/>
    <property type="match status" value="1"/>
</dbReference>
<evidence type="ECO:0000256" key="6">
    <source>
        <dbReference type="ARBA" id="ARBA00022840"/>
    </source>
</evidence>
<evidence type="ECO:0000256" key="7">
    <source>
        <dbReference type="ARBA" id="ARBA00022842"/>
    </source>
</evidence>
<dbReference type="EC" id="6.3.4.2" evidence="11"/>
<dbReference type="GO" id="GO:0005829">
    <property type="term" value="C:cytosol"/>
    <property type="evidence" value="ECO:0007669"/>
    <property type="project" value="TreeGrafter"/>
</dbReference>
<comment type="miscellaneous">
    <text evidence="11">CTPSs have evolved a hybrid strategy for distinguishing between UTP and CTP. The overlapping regions of the product feedback inhibitory and substrate sites recognize a common feature in both compounds, the triphosphate moiety. To differentiate isosteric substrate and product pyrimidine rings, an additional pocket far from the expected kinase/ligase catalytic site, specifically recognizes the cytosine and ribose portions of the product inhibitor.</text>
</comment>
<feature type="binding site" evidence="11">
    <location>
        <begin position="189"/>
        <end position="194"/>
    </location>
    <ligand>
        <name>CTP</name>
        <dbReference type="ChEBI" id="CHEBI:37563"/>
        <note>allosteric inhibitor</note>
    </ligand>
</feature>
<dbReference type="Gene3D" id="3.40.50.300">
    <property type="entry name" value="P-loop containing nucleotide triphosphate hydrolases"/>
    <property type="match status" value="1"/>
</dbReference>
<dbReference type="CDD" id="cd01746">
    <property type="entry name" value="GATase1_CTP_Synthase"/>
    <property type="match status" value="1"/>
</dbReference>
<evidence type="ECO:0000256" key="1">
    <source>
        <dbReference type="ARBA" id="ARBA00005171"/>
    </source>
</evidence>
<dbReference type="GO" id="GO:0046872">
    <property type="term" value="F:metal ion binding"/>
    <property type="evidence" value="ECO:0007669"/>
    <property type="project" value="UniProtKB-KW"/>
</dbReference>
<dbReference type="EMBL" id="DSGB01000006">
    <property type="protein sequence ID" value="HER96794.1"/>
    <property type="molecule type" value="Genomic_DNA"/>
</dbReference>
<feature type="domain" description="Glutamine amidotransferase" evidence="13">
    <location>
        <begin position="309"/>
        <end position="532"/>
    </location>
</feature>
<comment type="similarity">
    <text evidence="2 11">Belongs to the CTP synthase family.</text>
</comment>
<feature type="binding site" evidence="11">
    <location>
        <position position="411"/>
    </location>
    <ligand>
        <name>L-glutamine</name>
        <dbReference type="ChEBI" id="CHEBI:58359"/>
    </ligand>
</feature>
<dbReference type="CDD" id="cd03113">
    <property type="entry name" value="CTPS_N"/>
    <property type="match status" value="1"/>
</dbReference>
<evidence type="ECO:0000256" key="2">
    <source>
        <dbReference type="ARBA" id="ARBA00007533"/>
    </source>
</evidence>
<feature type="binding site" evidence="11">
    <location>
        <position position="72"/>
    </location>
    <ligand>
        <name>ATP</name>
        <dbReference type="ChEBI" id="CHEBI:30616"/>
    </ligand>
</feature>
<sequence>MPSKYIFVTGGVTSSLGKGIVCASLGRLLEARGLRVTIQKLDPYINVDPGTMNPYEHGEVYVTEDGAETDLDLGHYERFLGRPTSQANNVTTGRIYLEVITKERAGAYLGKTVQVVPHIIDEIKRWMLKLGETGDYDVVITEIGGTVGDIESQPYLEAIRQLRYELGTRNTLIIHLTLVPYLEAAGELKTKPTQHSVKTLLSHGLQPDILVCRSEYPLDADLRRKLALFCNVEPRAVMAALDAESIYEVPLLLHEEGLDAIVIERLFEEEGRRRLHPPKLEDWIEFLRRLKNPTATVRVALVGKYVTHQDAYKSIMESFVLAGTEHGVQVDVKLVLSEEITRERAAELLGDVSGILVAPGFGERGIEGKIEAVRYAREHNVPFLGICLGMQCAVIEFARNVCGWHDAHSTEFDPDTPHPVIDLMAEQKRITDKGGTMRLGAYDCHLVEGSRVRAIYGTSDVRERHRHRYEVNNVLRYKLLEHGMQFTGLNLERDLVEIIELPEHRWFIGVQFHPEYKSTVGRPHPLFAAFVAACVEYAREQGQLRTPRPPRRQKTLRLASAKML</sequence>
<evidence type="ECO:0000259" key="13">
    <source>
        <dbReference type="Pfam" id="PF00117"/>
    </source>
</evidence>
<evidence type="ECO:0000256" key="4">
    <source>
        <dbReference type="ARBA" id="ARBA00022723"/>
    </source>
</evidence>
<dbReference type="PANTHER" id="PTHR11550">
    <property type="entry name" value="CTP SYNTHASE"/>
    <property type="match status" value="1"/>
</dbReference>
<gene>
    <name evidence="11" type="primary">pyrG</name>
    <name evidence="15" type="ORF">ENO59_09810</name>
</gene>
<feature type="binding site" evidence="11">
    <location>
        <position position="72"/>
    </location>
    <ligand>
        <name>Mg(2+)</name>
        <dbReference type="ChEBI" id="CHEBI:18420"/>
    </ligand>
</feature>
<dbReference type="AlphaFoldDB" id="A0A7V2B1X1"/>
<feature type="binding site" evidence="11">
    <location>
        <begin position="189"/>
        <end position="194"/>
    </location>
    <ligand>
        <name>UTP</name>
        <dbReference type="ChEBI" id="CHEBI:46398"/>
    </ligand>
</feature>
<dbReference type="Gene3D" id="3.40.50.880">
    <property type="match status" value="1"/>
</dbReference>
<dbReference type="FunFam" id="3.40.50.300:FF:000009">
    <property type="entry name" value="CTP synthase"/>
    <property type="match status" value="1"/>
</dbReference>
<feature type="binding site" evidence="11">
    <location>
        <begin position="149"/>
        <end position="151"/>
    </location>
    <ligand>
        <name>CTP</name>
        <dbReference type="ChEBI" id="CHEBI:37563"/>
        <note>allosteric inhibitor</note>
    </ligand>
</feature>
<dbReference type="UniPathway" id="UPA00159">
    <property type="reaction ID" value="UER00277"/>
</dbReference>
<evidence type="ECO:0000256" key="3">
    <source>
        <dbReference type="ARBA" id="ARBA00022598"/>
    </source>
</evidence>
<dbReference type="FunFam" id="3.40.50.880:FF:000002">
    <property type="entry name" value="CTP synthase"/>
    <property type="match status" value="1"/>
</dbReference>
<comment type="catalytic activity">
    <reaction evidence="11">
        <text>UTP + NH4(+) + ATP = CTP + ADP + phosphate + 2 H(+)</text>
        <dbReference type="Rhea" id="RHEA:16597"/>
        <dbReference type="ChEBI" id="CHEBI:15378"/>
        <dbReference type="ChEBI" id="CHEBI:28938"/>
        <dbReference type="ChEBI" id="CHEBI:30616"/>
        <dbReference type="ChEBI" id="CHEBI:37563"/>
        <dbReference type="ChEBI" id="CHEBI:43474"/>
        <dbReference type="ChEBI" id="CHEBI:46398"/>
        <dbReference type="ChEBI" id="CHEBI:456216"/>
    </reaction>
</comment>
<dbReference type="PROSITE" id="PS51273">
    <property type="entry name" value="GATASE_TYPE_1"/>
    <property type="match status" value="1"/>
</dbReference>
<feature type="binding site" evidence="11">
    <location>
        <position position="225"/>
    </location>
    <ligand>
        <name>CTP</name>
        <dbReference type="ChEBI" id="CHEBI:37563"/>
        <note>allosteric inhibitor</note>
    </ligand>
</feature>
<feature type="binding site" evidence="11">
    <location>
        <position position="243"/>
    </location>
    <ligand>
        <name>ATP</name>
        <dbReference type="ChEBI" id="CHEBI:30616"/>
    </ligand>
</feature>
<keyword evidence="7 11" id="KW-0460">Magnesium</keyword>
<dbReference type="GO" id="GO:0019856">
    <property type="term" value="P:pyrimidine nucleobase biosynthetic process"/>
    <property type="evidence" value="ECO:0007669"/>
    <property type="project" value="TreeGrafter"/>
</dbReference>
<feature type="binding site" evidence="11">
    <location>
        <position position="468"/>
    </location>
    <ligand>
        <name>L-glutamine</name>
        <dbReference type="ChEBI" id="CHEBI:58359"/>
    </ligand>
</feature>
<evidence type="ECO:0000256" key="8">
    <source>
        <dbReference type="ARBA" id="ARBA00022962"/>
    </source>
</evidence>
<comment type="activity regulation">
    <text evidence="11">Allosterically activated by GTP, when glutamine is the substrate; GTP has no effect on the reaction when ammonia is the substrate. The allosteric effector GTP functions by stabilizing the protein conformation that binds the tetrahedral intermediate(s) formed during glutamine hydrolysis. Inhibited by the product CTP, via allosteric rather than competitive inhibition.</text>
</comment>
<evidence type="ECO:0000313" key="15">
    <source>
        <dbReference type="EMBL" id="HER96794.1"/>
    </source>
</evidence>
<feature type="binding site" evidence="11">
    <location>
        <begin position="388"/>
        <end position="391"/>
    </location>
    <ligand>
        <name>L-glutamine</name>
        <dbReference type="ChEBI" id="CHEBI:58359"/>
    </ligand>
</feature>
<keyword evidence="9 11" id="KW-0665">Pyrimidine biosynthesis</keyword>
<dbReference type="InterPro" id="IPR027417">
    <property type="entry name" value="P-loop_NTPase"/>
</dbReference>
<comment type="pathway">
    <text evidence="1 11">Pyrimidine metabolism; CTP biosynthesis via de novo pathway; CTP from UDP: step 2/2.</text>
</comment>
<evidence type="ECO:0000259" key="14">
    <source>
        <dbReference type="Pfam" id="PF06418"/>
    </source>
</evidence>
<keyword evidence="8 11" id="KW-0315">Glutamine amidotransferase</keyword>
<feature type="region of interest" description="Disordered" evidence="12">
    <location>
        <begin position="542"/>
        <end position="564"/>
    </location>
</feature>
<dbReference type="SUPFAM" id="SSF52317">
    <property type="entry name" value="Class I glutamine amidotransferase-like"/>
    <property type="match status" value="1"/>
</dbReference>
<proteinExistence type="inferred from homology"/>
<comment type="catalytic activity">
    <reaction evidence="10 11">
        <text>UTP + L-glutamine + ATP + H2O = CTP + L-glutamate + ADP + phosphate + 2 H(+)</text>
        <dbReference type="Rhea" id="RHEA:26426"/>
        <dbReference type="ChEBI" id="CHEBI:15377"/>
        <dbReference type="ChEBI" id="CHEBI:15378"/>
        <dbReference type="ChEBI" id="CHEBI:29985"/>
        <dbReference type="ChEBI" id="CHEBI:30616"/>
        <dbReference type="ChEBI" id="CHEBI:37563"/>
        <dbReference type="ChEBI" id="CHEBI:43474"/>
        <dbReference type="ChEBI" id="CHEBI:46398"/>
        <dbReference type="ChEBI" id="CHEBI:58359"/>
        <dbReference type="ChEBI" id="CHEBI:456216"/>
        <dbReference type="EC" id="6.3.4.2"/>
    </reaction>
</comment>
<dbReference type="HAMAP" id="MF_01227">
    <property type="entry name" value="PyrG"/>
    <property type="match status" value="1"/>
</dbReference>
<dbReference type="InterPro" id="IPR029062">
    <property type="entry name" value="Class_I_gatase-like"/>
</dbReference>
<organism evidence="15">
    <name type="scientific">Rhodothermus marinus</name>
    <name type="common">Rhodothermus obamensis</name>
    <dbReference type="NCBI Taxonomy" id="29549"/>
    <lineage>
        <taxon>Bacteria</taxon>
        <taxon>Pseudomonadati</taxon>
        <taxon>Rhodothermota</taxon>
        <taxon>Rhodothermia</taxon>
        <taxon>Rhodothermales</taxon>
        <taxon>Rhodothermaceae</taxon>
        <taxon>Rhodothermus</taxon>
    </lineage>
</organism>
<evidence type="ECO:0000256" key="12">
    <source>
        <dbReference type="SAM" id="MobiDB-lite"/>
    </source>
</evidence>
<dbReference type="SUPFAM" id="SSF52540">
    <property type="entry name" value="P-loop containing nucleoside triphosphate hydrolases"/>
    <property type="match status" value="1"/>
</dbReference>
<evidence type="ECO:0000256" key="10">
    <source>
        <dbReference type="ARBA" id="ARBA00047781"/>
    </source>
</evidence>
<feature type="domain" description="CTP synthase N-terminal" evidence="14">
    <location>
        <begin position="4"/>
        <end position="266"/>
    </location>
</feature>
<feature type="binding site" evidence="11">
    <location>
        <position position="14"/>
    </location>
    <ligand>
        <name>UTP</name>
        <dbReference type="ChEBI" id="CHEBI:46398"/>
    </ligand>
</feature>
<evidence type="ECO:0000256" key="9">
    <source>
        <dbReference type="ARBA" id="ARBA00022975"/>
    </source>
</evidence>
<dbReference type="Pfam" id="PF06418">
    <property type="entry name" value="CTP_synth_N"/>
    <property type="match status" value="1"/>
</dbReference>
<dbReference type="GO" id="GO:0042802">
    <property type="term" value="F:identical protein binding"/>
    <property type="evidence" value="ECO:0007669"/>
    <property type="project" value="TreeGrafter"/>
</dbReference>
<accession>A0A7V2B1X1</accession>
<comment type="caution">
    <text evidence="15">The sequence shown here is derived from an EMBL/GenBank/DDBJ whole genome shotgun (WGS) entry which is preliminary data.</text>
</comment>
<comment type="catalytic activity">
    <reaction evidence="11">
        <text>L-glutamine + H2O = L-glutamate + NH4(+)</text>
        <dbReference type="Rhea" id="RHEA:15889"/>
        <dbReference type="ChEBI" id="CHEBI:15377"/>
        <dbReference type="ChEBI" id="CHEBI:28938"/>
        <dbReference type="ChEBI" id="CHEBI:29985"/>
        <dbReference type="ChEBI" id="CHEBI:58359"/>
    </reaction>
</comment>
<feature type="binding site" evidence="11">
    <location>
        <position position="14"/>
    </location>
    <ligand>
        <name>CTP</name>
        <dbReference type="ChEBI" id="CHEBI:37563"/>
        <note>allosteric inhibitor</note>
    </ligand>
</feature>
<dbReference type="GO" id="GO:0005524">
    <property type="term" value="F:ATP binding"/>
    <property type="evidence" value="ECO:0007669"/>
    <property type="project" value="UniProtKB-KW"/>
</dbReference>
<keyword evidence="3 11" id="KW-0436">Ligase</keyword>
<dbReference type="InterPro" id="IPR017926">
    <property type="entry name" value="GATASE"/>
</dbReference>
<dbReference type="InterPro" id="IPR017456">
    <property type="entry name" value="CTP_synthase_N"/>
</dbReference>
<feature type="binding site" evidence="11">
    <location>
        <position position="142"/>
    </location>
    <ligand>
        <name>Mg(2+)</name>
        <dbReference type="ChEBI" id="CHEBI:18420"/>
    </ligand>
</feature>
<dbReference type="NCBIfam" id="NF003792">
    <property type="entry name" value="PRK05380.1"/>
    <property type="match status" value="1"/>
</dbReference>
<dbReference type="GO" id="GO:0044210">
    <property type="term" value="P:'de novo' CTP biosynthetic process"/>
    <property type="evidence" value="ECO:0007669"/>
    <property type="project" value="UniProtKB-UniRule"/>
</dbReference>
<comment type="caution">
    <text evidence="11">Lacks conserved residue(s) required for the propagation of feature annotation.</text>
</comment>
<feature type="region of interest" description="Amidoligase domain" evidence="11">
    <location>
        <begin position="1"/>
        <end position="268"/>
    </location>
</feature>
<dbReference type="NCBIfam" id="TIGR00337">
    <property type="entry name" value="PyrG"/>
    <property type="match status" value="1"/>
</dbReference>
<dbReference type="GO" id="GO:0003883">
    <property type="term" value="F:CTP synthase activity"/>
    <property type="evidence" value="ECO:0007669"/>
    <property type="project" value="UniProtKB-UniRule"/>
</dbReference>